<comment type="caution">
    <text evidence="1">The sequence shown here is derived from an EMBL/GenBank/DDBJ whole genome shotgun (WGS) entry which is preliminary data.</text>
</comment>
<accession>A0ABR0AVD7</accession>
<dbReference type="Proteomes" id="UP001234178">
    <property type="component" value="Unassembled WGS sequence"/>
</dbReference>
<reference evidence="1 2" key="1">
    <citation type="journal article" date="2023" name="Nucleic Acids Res.">
        <title>The hologenome of Daphnia magna reveals possible DNA methylation and microbiome-mediated evolution of the host genome.</title>
        <authorList>
            <person name="Chaturvedi A."/>
            <person name="Li X."/>
            <person name="Dhandapani V."/>
            <person name="Marshall H."/>
            <person name="Kissane S."/>
            <person name="Cuenca-Cambronero M."/>
            <person name="Asole G."/>
            <person name="Calvet F."/>
            <person name="Ruiz-Romero M."/>
            <person name="Marangio P."/>
            <person name="Guigo R."/>
            <person name="Rago D."/>
            <person name="Mirbahai L."/>
            <person name="Eastwood N."/>
            <person name="Colbourne J.K."/>
            <person name="Zhou J."/>
            <person name="Mallon E."/>
            <person name="Orsini L."/>
        </authorList>
    </citation>
    <scope>NUCLEOTIDE SEQUENCE [LARGE SCALE GENOMIC DNA]</scope>
    <source>
        <strain evidence="1">LRV0_1</strain>
    </source>
</reference>
<sequence>MDTAEWWGSLPRIKRDLCLYGEKKKGAKGKTFGRPLILRLMEWTPTELYCWCRSMVFVFSMVDRSAGMLTEAGKPQENDNLLSSSLFLYLLSVSSVGLYDCLIECVRSSLLTRSGLDISGKDIFEHSQQRHLDCVKEVYRKPTINIPGLAWKSLYRVRIANRVELIVTFQPQQSKRGGLLLMS</sequence>
<gene>
    <name evidence="1" type="ORF">OUZ56_022107</name>
</gene>
<evidence type="ECO:0000313" key="1">
    <source>
        <dbReference type="EMBL" id="KAK4029097.1"/>
    </source>
</evidence>
<keyword evidence="2" id="KW-1185">Reference proteome</keyword>
<proteinExistence type="predicted"/>
<organism evidence="1 2">
    <name type="scientific">Daphnia magna</name>
    <dbReference type="NCBI Taxonomy" id="35525"/>
    <lineage>
        <taxon>Eukaryota</taxon>
        <taxon>Metazoa</taxon>
        <taxon>Ecdysozoa</taxon>
        <taxon>Arthropoda</taxon>
        <taxon>Crustacea</taxon>
        <taxon>Branchiopoda</taxon>
        <taxon>Diplostraca</taxon>
        <taxon>Cladocera</taxon>
        <taxon>Anomopoda</taxon>
        <taxon>Daphniidae</taxon>
        <taxon>Daphnia</taxon>
    </lineage>
</organism>
<name>A0ABR0AVD7_9CRUS</name>
<protein>
    <submittedName>
        <fullName evidence="1">Uncharacterized protein</fullName>
    </submittedName>
</protein>
<dbReference type="EMBL" id="JAOYFB010000039">
    <property type="protein sequence ID" value="KAK4029097.1"/>
    <property type="molecule type" value="Genomic_DNA"/>
</dbReference>
<evidence type="ECO:0000313" key="2">
    <source>
        <dbReference type="Proteomes" id="UP001234178"/>
    </source>
</evidence>